<dbReference type="Proteomes" id="UP000386466">
    <property type="component" value="Unassembled WGS sequence"/>
</dbReference>
<feature type="region of interest" description="Disordered" evidence="1">
    <location>
        <begin position="132"/>
        <end position="179"/>
    </location>
</feature>
<dbReference type="EMBL" id="CAAGRJ010005846">
    <property type="protein sequence ID" value="VFV23714.1"/>
    <property type="molecule type" value="Genomic_DNA"/>
</dbReference>
<evidence type="ECO:0000313" key="2">
    <source>
        <dbReference type="EMBL" id="VFV23714.1"/>
    </source>
</evidence>
<evidence type="ECO:0000313" key="3">
    <source>
        <dbReference type="Proteomes" id="UP000386466"/>
    </source>
</evidence>
<feature type="region of interest" description="Disordered" evidence="1">
    <location>
        <begin position="1"/>
        <end position="95"/>
    </location>
</feature>
<reference evidence="2 3" key="1">
    <citation type="submission" date="2019-01" db="EMBL/GenBank/DDBJ databases">
        <authorList>
            <person name="Alioto T."/>
            <person name="Alioto T."/>
        </authorList>
    </citation>
    <scope>NUCLEOTIDE SEQUENCE [LARGE SCALE GENOMIC DNA]</scope>
</reference>
<feature type="compositionally biased region" description="Pro residues" evidence="1">
    <location>
        <begin position="82"/>
        <end position="91"/>
    </location>
</feature>
<evidence type="ECO:0000256" key="1">
    <source>
        <dbReference type="SAM" id="MobiDB-lite"/>
    </source>
</evidence>
<protein>
    <submittedName>
        <fullName evidence="2">Uncharacterized protein</fullName>
    </submittedName>
</protein>
<feature type="compositionally biased region" description="Low complexity" evidence="1">
    <location>
        <begin position="1"/>
        <end position="18"/>
    </location>
</feature>
<accession>A0A485MUF5</accession>
<dbReference type="AlphaFoldDB" id="A0A485MUF5"/>
<organism evidence="2 3">
    <name type="scientific">Lynx pardinus</name>
    <name type="common">Iberian lynx</name>
    <name type="synonym">Felis pardina</name>
    <dbReference type="NCBI Taxonomy" id="191816"/>
    <lineage>
        <taxon>Eukaryota</taxon>
        <taxon>Metazoa</taxon>
        <taxon>Chordata</taxon>
        <taxon>Craniata</taxon>
        <taxon>Vertebrata</taxon>
        <taxon>Euteleostomi</taxon>
        <taxon>Mammalia</taxon>
        <taxon>Eutheria</taxon>
        <taxon>Laurasiatheria</taxon>
        <taxon>Carnivora</taxon>
        <taxon>Feliformia</taxon>
        <taxon>Felidae</taxon>
        <taxon>Felinae</taxon>
        <taxon>Lynx</taxon>
    </lineage>
</organism>
<feature type="compositionally biased region" description="Pro residues" evidence="1">
    <location>
        <begin position="154"/>
        <end position="165"/>
    </location>
</feature>
<keyword evidence="3" id="KW-1185">Reference proteome</keyword>
<sequence length="198" mass="20495">MRRSPTTTSSPSRTSRSPACAAPRTAGGPSTRPRTGAPQKAARAAPGLPRVEPLAPGAQPHLPPPFQVLSPTQRPCQGLAPPTLPPEPSAAPAPHFTRLPLAHTRTHPASSPLIPRRQEHIYFQKVEGDVRKPGLGATLVPHPGLTLPNGPGAAPSPVPGNPPAHPKNGTPCSHGGGLAGLTRYKELSVVWSSQTRGS</sequence>
<name>A0A485MUF5_LYNPA</name>
<gene>
    <name evidence="2" type="ORF">LYPA_23C019675</name>
</gene>
<proteinExistence type="predicted"/>